<proteinExistence type="predicted"/>
<dbReference type="SUPFAM" id="SSF48452">
    <property type="entry name" value="TPR-like"/>
    <property type="match status" value="1"/>
</dbReference>
<dbReference type="InterPro" id="IPR011990">
    <property type="entry name" value="TPR-like_helical_dom_sf"/>
</dbReference>
<dbReference type="Pfam" id="PF14559">
    <property type="entry name" value="TPR_19"/>
    <property type="match status" value="1"/>
</dbReference>
<dbReference type="Gene3D" id="1.25.40.10">
    <property type="entry name" value="Tetratricopeptide repeat domain"/>
    <property type="match status" value="1"/>
</dbReference>
<dbReference type="Proteomes" id="UP001454036">
    <property type="component" value="Unassembled WGS sequence"/>
</dbReference>
<evidence type="ECO:0000313" key="2">
    <source>
        <dbReference type="Proteomes" id="UP001454036"/>
    </source>
</evidence>
<dbReference type="EMBL" id="BAABME010024319">
    <property type="protein sequence ID" value="GAA0169962.1"/>
    <property type="molecule type" value="Genomic_DNA"/>
</dbReference>
<accession>A0AAV3R6G9</accession>
<evidence type="ECO:0000313" key="1">
    <source>
        <dbReference type="EMBL" id="GAA0169962.1"/>
    </source>
</evidence>
<keyword evidence="2" id="KW-1185">Reference proteome</keyword>
<gene>
    <name evidence="1" type="ORF">LIER_40856</name>
</gene>
<sequence length="135" mass="15696">MISQFFLEKIVFYFLGSFILMGSVRARPVIAQTTQESVNIVVEEEMYVKLLDENPLNIEALKMIVNVKMRNGKTGEAVKYVEKLIEMQPDEVEWRLLEALCYEMIGQFSKARTLFKDILSKRPLLLRALHVRTPN</sequence>
<dbReference type="AlphaFoldDB" id="A0AAV3R6G9"/>
<organism evidence="1 2">
    <name type="scientific">Lithospermum erythrorhizon</name>
    <name type="common">Purple gromwell</name>
    <name type="synonym">Lithospermum officinale var. erythrorhizon</name>
    <dbReference type="NCBI Taxonomy" id="34254"/>
    <lineage>
        <taxon>Eukaryota</taxon>
        <taxon>Viridiplantae</taxon>
        <taxon>Streptophyta</taxon>
        <taxon>Embryophyta</taxon>
        <taxon>Tracheophyta</taxon>
        <taxon>Spermatophyta</taxon>
        <taxon>Magnoliopsida</taxon>
        <taxon>eudicotyledons</taxon>
        <taxon>Gunneridae</taxon>
        <taxon>Pentapetalae</taxon>
        <taxon>asterids</taxon>
        <taxon>lamiids</taxon>
        <taxon>Boraginales</taxon>
        <taxon>Boraginaceae</taxon>
        <taxon>Boraginoideae</taxon>
        <taxon>Lithospermeae</taxon>
        <taxon>Lithospermum</taxon>
    </lineage>
</organism>
<comment type="caution">
    <text evidence="1">The sequence shown here is derived from an EMBL/GenBank/DDBJ whole genome shotgun (WGS) entry which is preliminary data.</text>
</comment>
<name>A0AAV3R6G9_LITER</name>
<evidence type="ECO:0008006" key="3">
    <source>
        <dbReference type="Google" id="ProtNLM"/>
    </source>
</evidence>
<reference evidence="1 2" key="1">
    <citation type="submission" date="2024-01" db="EMBL/GenBank/DDBJ databases">
        <title>The complete chloroplast genome sequence of Lithospermum erythrorhizon: insights into the phylogenetic relationship among Boraginaceae species and the maternal lineages of purple gromwells.</title>
        <authorList>
            <person name="Okada T."/>
            <person name="Watanabe K."/>
        </authorList>
    </citation>
    <scope>NUCLEOTIDE SEQUENCE [LARGE SCALE GENOMIC DNA]</scope>
</reference>
<protein>
    <recommendedName>
        <fullName evidence="3">Tetratricopeptide repeat protein</fullName>
    </recommendedName>
</protein>